<sequence length="40" mass="4128">MRRHFTDVETGAAKSMGGGDGSSRSGKVAVAFMTGSRVPK</sequence>
<dbReference type="Proteomes" id="UP000214646">
    <property type="component" value="Unassembled WGS sequence"/>
</dbReference>
<comment type="caution">
    <text evidence="2">The sequence shown here is derived from an EMBL/GenBank/DDBJ whole genome shotgun (WGS) entry which is preliminary data.</text>
</comment>
<dbReference type="AlphaFoldDB" id="A0A225D2B5"/>
<organism evidence="2 3">
    <name type="scientific">Fimbriiglobus ruber</name>
    <dbReference type="NCBI Taxonomy" id="1908690"/>
    <lineage>
        <taxon>Bacteria</taxon>
        <taxon>Pseudomonadati</taxon>
        <taxon>Planctomycetota</taxon>
        <taxon>Planctomycetia</taxon>
        <taxon>Gemmatales</taxon>
        <taxon>Gemmataceae</taxon>
        <taxon>Fimbriiglobus</taxon>
    </lineage>
</organism>
<reference evidence="3" key="1">
    <citation type="submission" date="2017-06" db="EMBL/GenBank/DDBJ databases">
        <title>Genome analysis of Fimbriiglobus ruber SP5, the first member of the order Planctomycetales with confirmed chitinolytic capability.</title>
        <authorList>
            <person name="Ravin N.V."/>
            <person name="Rakitin A.L."/>
            <person name="Ivanova A.A."/>
            <person name="Beletsky A.V."/>
            <person name="Kulichevskaya I.S."/>
            <person name="Mardanov A.V."/>
            <person name="Dedysh S.N."/>
        </authorList>
    </citation>
    <scope>NUCLEOTIDE SEQUENCE [LARGE SCALE GENOMIC DNA]</scope>
    <source>
        <strain evidence="3">SP5</strain>
    </source>
</reference>
<dbReference type="EMBL" id="NIDE01000017">
    <property type="protein sequence ID" value="OWK35662.1"/>
    <property type="molecule type" value="Genomic_DNA"/>
</dbReference>
<keyword evidence="3" id="KW-1185">Reference proteome</keyword>
<protein>
    <submittedName>
        <fullName evidence="2">Uncharacterized protein</fullName>
    </submittedName>
</protein>
<gene>
    <name evidence="2" type="ORF">FRUB_08225</name>
</gene>
<proteinExistence type="predicted"/>
<feature type="region of interest" description="Disordered" evidence="1">
    <location>
        <begin position="1"/>
        <end position="40"/>
    </location>
</feature>
<evidence type="ECO:0000313" key="2">
    <source>
        <dbReference type="EMBL" id="OWK35662.1"/>
    </source>
</evidence>
<name>A0A225D2B5_9BACT</name>
<evidence type="ECO:0000313" key="3">
    <source>
        <dbReference type="Proteomes" id="UP000214646"/>
    </source>
</evidence>
<accession>A0A225D2B5</accession>
<evidence type="ECO:0000256" key="1">
    <source>
        <dbReference type="SAM" id="MobiDB-lite"/>
    </source>
</evidence>